<proteinExistence type="predicted"/>
<dbReference type="EMBL" id="MU002207">
    <property type="protein sequence ID" value="KAF2788547.1"/>
    <property type="molecule type" value="Genomic_DNA"/>
</dbReference>
<reference evidence="2" key="1">
    <citation type="journal article" date="2020" name="Stud. Mycol.">
        <title>101 Dothideomycetes genomes: a test case for predicting lifestyles and emergence of pathogens.</title>
        <authorList>
            <person name="Haridas S."/>
            <person name="Albert R."/>
            <person name="Binder M."/>
            <person name="Bloem J."/>
            <person name="Labutti K."/>
            <person name="Salamov A."/>
            <person name="Andreopoulos B."/>
            <person name="Baker S."/>
            <person name="Barry K."/>
            <person name="Bills G."/>
            <person name="Bluhm B."/>
            <person name="Cannon C."/>
            <person name="Castanera R."/>
            <person name="Culley D."/>
            <person name="Daum C."/>
            <person name="Ezra D."/>
            <person name="Gonzalez J."/>
            <person name="Henrissat B."/>
            <person name="Kuo A."/>
            <person name="Liang C."/>
            <person name="Lipzen A."/>
            <person name="Lutzoni F."/>
            <person name="Magnuson J."/>
            <person name="Mondo S."/>
            <person name="Nolan M."/>
            <person name="Ohm R."/>
            <person name="Pangilinan J."/>
            <person name="Park H.-J."/>
            <person name="Ramirez L."/>
            <person name="Alfaro M."/>
            <person name="Sun H."/>
            <person name="Tritt A."/>
            <person name="Yoshinaga Y."/>
            <person name="Zwiers L.-H."/>
            <person name="Turgeon B."/>
            <person name="Goodwin S."/>
            <person name="Spatafora J."/>
            <person name="Crous P."/>
            <person name="Grigoriev I."/>
        </authorList>
    </citation>
    <scope>NUCLEOTIDE SEQUENCE</scope>
    <source>
        <strain evidence="2">CBS 109.77</strain>
    </source>
</reference>
<feature type="region of interest" description="Disordered" evidence="1">
    <location>
        <begin position="149"/>
        <end position="179"/>
    </location>
</feature>
<keyword evidence="3" id="KW-1185">Reference proteome</keyword>
<dbReference type="AlphaFoldDB" id="A0A6A6WXU5"/>
<dbReference type="Proteomes" id="UP000799757">
    <property type="component" value="Unassembled WGS sequence"/>
</dbReference>
<gene>
    <name evidence="2" type="ORF">K505DRAFT_341998</name>
</gene>
<organism evidence="2 3">
    <name type="scientific">Melanomma pulvis-pyrius CBS 109.77</name>
    <dbReference type="NCBI Taxonomy" id="1314802"/>
    <lineage>
        <taxon>Eukaryota</taxon>
        <taxon>Fungi</taxon>
        <taxon>Dikarya</taxon>
        <taxon>Ascomycota</taxon>
        <taxon>Pezizomycotina</taxon>
        <taxon>Dothideomycetes</taxon>
        <taxon>Pleosporomycetidae</taxon>
        <taxon>Pleosporales</taxon>
        <taxon>Melanommataceae</taxon>
        <taxon>Melanomma</taxon>
    </lineage>
</organism>
<protein>
    <submittedName>
        <fullName evidence="2">Uncharacterized protein</fullName>
    </submittedName>
</protein>
<accession>A0A6A6WXU5</accession>
<evidence type="ECO:0000313" key="3">
    <source>
        <dbReference type="Proteomes" id="UP000799757"/>
    </source>
</evidence>
<feature type="compositionally biased region" description="Polar residues" evidence="1">
    <location>
        <begin position="149"/>
        <end position="164"/>
    </location>
</feature>
<name>A0A6A6WXU5_9PLEO</name>
<sequence>MDASSTSTSTSRRFCIRPGCMCARPRRTRYSGYDRHPSYPSAKLKTIIPNPNTSVGCSSFAAYVLLRAIGFIHALLTRTTERTMEPVAAATSSCITPFIEINITATLDLLDITRHLGILLRPRRPWVPFCRSASHHEYALPMRRKLAQNGGNTLPAPSSNNTALRASLPPPSASTSSVPSENKVEKFFIREWNAVYDESGEEEVEADREDKVDRQHNIFAFSDLARTLLRGGSRRLIAKVWRAFVDFDDVEDRRAYH</sequence>
<evidence type="ECO:0000256" key="1">
    <source>
        <dbReference type="SAM" id="MobiDB-lite"/>
    </source>
</evidence>
<evidence type="ECO:0000313" key="2">
    <source>
        <dbReference type="EMBL" id="KAF2788547.1"/>
    </source>
</evidence>